<feature type="region of interest" description="Disordered" evidence="1">
    <location>
        <begin position="167"/>
        <end position="193"/>
    </location>
</feature>
<name>A0A9W7X953_9POAL</name>
<dbReference type="AlphaFoldDB" id="A0A9W7X953"/>
<evidence type="ECO:0000313" key="3">
    <source>
        <dbReference type="Proteomes" id="UP001164776"/>
    </source>
</evidence>
<dbReference type="Proteomes" id="UP001164776">
    <property type="component" value="Unassembled WGS sequence"/>
</dbReference>
<feature type="compositionally biased region" description="Basic and acidic residues" evidence="1">
    <location>
        <begin position="181"/>
        <end position="193"/>
    </location>
</feature>
<keyword evidence="3" id="KW-1185">Reference proteome</keyword>
<protein>
    <submittedName>
        <fullName evidence="2">Uncharacterized protein</fullName>
    </submittedName>
</protein>
<feature type="region of interest" description="Disordered" evidence="1">
    <location>
        <begin position="92"/>
        <end position="111"/>
    </location>
</feature>
<sequence length="193" mass="21753">MRGAGWRRWDPGNMFLASRLLSPKAASYGEAGIDEECPVNRGEPGGRGREGAGLIRWFNRRRRPRMGVRAARGSGASAGGVVEARGWPRARSPRRGRRWRGGGRRPARRRQEGPIRWGNWWRIVAVRVVLMLSGWGGGWYWRGGVVELELHGHGGRCSARIGHYGRERRKAKRMAQGMEGVARERREQGPRSP</sequence>
<gene>
    <name evidence="2" type="ORF">BS78_K124700</name>
</gene>
<accession>A0A9W7X953</accession>
<reference evidence="2 3" key="1">
    <citation type="submission" date="2022-10" db="EMBL/GenBank/DDBJ databases">
        <title>WGS assembly of Paspalum vaginatum 540-79.</title>
        <authorList>
            <person name="Sun G."/>
            <person name="Wase N."/>
            <person name="Shu S."/>
            <person name="Jenkins J."/>
            <person name="Zhou B."/>
            <person name="Torres-Rodriguez J."/>
            <person name="Chen C."/>
            <person name="Sandor L."/>
            <person name="Plott C."/>
            <person name="Yoshinga Y."/>
            <person name="Daum C."/>
            <person name="Qi P."/>
            <person name="Barry K."/>
            <person name="Lipzen A."/>
            <person name="Berry L."/>
            <person name="Pedersen C."/>
            <person name="Gottilla T."/>
            <person name="Foltz A."/>
            <person name="Yu H."/>
            <person name="O'Malley R."/>
            <person name="Zhang C."/>
            <person name="Devos K."/>
            <person name="Sigmon B."/>
            <person name="Yu B."/>
            <person name="Obata T."/>
            <person name="Schmutz J."/>
            <person name="Schnable J."/>
        </authorList>
    </citation>
    <scope>NUCLEOTIDE SEQUENCE [LARGE SCALE GENOMIC DNA]</scope>
    <source>
        <strain evidence="3">cv. 540-79</strain>
    </source>
</reference>
<evidence type="ECO:0000256" key="1">
    <source>
        <dbReference type="SAM" id="MobiDB-lite"/>
    </source>
</evidence>
<comment type="caution">
    <text evidence="2">The sequence shown here is derived from an EMBL/GenBank/DDBJ whole genome shotgun (WGS) entry which is preliminary data.</text>
</comment>
<proteinExistence type="predicted"/>
<organism evidence="2 3">
    <name type="scientific">Paspalum vaginatum</name>
    <name type="common">seashore paspalum</name>
    <dbReference type="NCBI Taxonomy" id="158149"/>
    <lineage>
        <taxon>Eukaryota</taxon>
        <taxon>Viridiplantae</taxon>
        <taxon>Streptophyta</taxon>
        <taxon>Embryophyta</taxon>
        <taxon>Tracheophyta</taxon>
        <taxon>Spermatophyta</taxon>
        <taxon>Magnoliopsida</taxon>
        <taxon>Liliopsida</taxon>
        <taxon>Poales</taxon>
        <taxon>Poaceae</taxon>
        <taxon>PACMAD clade</taxon>
        <taxon>Panicoideae</taxon>
        <taxon>Andropogonodae</taxon>
        <taxon>Paspaleae</taxon>
        <taxon>Paspalinae</taxon>
        <taxon>Paspalum</taxon>
    </lineage>
</organism>
<dbReference type="EMBL" id="MU630345">
    <property type="protein sequence ID" value="KAJ1254069.1"/>
    <property type="molecule type" value="Genomic_DNA"/>
</dbReference>
<feature type="compositionally biased region" description="Basic residues" evidence="1">
    <location>
        <begin position="92"/>
        <end position="108"/>
    </location>
</feature>
<evidence type="ECO:0000313" key="2">
    <source>
        <dbReference type="EMBL" id="KAJ1254069.1"/>
    </source>
</evidence>